<accession>Q2SGU4</accession>
<gene>
    <name evidence="2" type="ordered locus">HCH_03380</name>
</gene>
<dbReference type="AlphaFoldDB" id="Q2SGU4"/>
<dbReference type="KEGG" id="hch:HCH_03380"/>
<dbReference type="GO" id="GO:0006508">
    <property type="term" value="P:proteolysis"/>
    <property type="evidence" value="ECO:0007669"/>
    <property type="project" value="InterPro"/>
</dbReference>
<dbReference type="Proteomes" id="UP000000238">
    <property type="component" value="Chromosome"/>
</dbReference>
<dbReference type="PANTHER" id="PTHR48104">
    <property type="entry name" value="METACASPASE-4"/>
    <property type="match status" value="1"/>
</dbReference>
<dbReference type="Pfam" id="PF00656">
    <property type="entry name" value="Peptidase_C14"/>
    <property type="match status" value="1"/>
</dbReference>
<reference evidence="2 3" key="1">
    <citation type="journal article" date="2005" name="Nucleic Acids Res.">
        <title>Genomic blueprint of Hahella chejuensis, a marine microbe producing an algicidal agent.</title>
        <authorList>
            <person name="Jeong H."/>
            <person name="Yim J.H."/>
            <person name="Lee C."/>
            <person name="Choi S.-H."/>
            <person name="Park Y.K."/>
            <person name="Yoon S.H."/>
            <person name="Hur C.-G."/>
            <person name="Kang H.-Y."/>
            <person name="Kim D."/>
            <person name="Lee H.H."/>
            <person name="Park K.H."/>
            <person name="Park S.-H."/>
            <person name="Park H.-S."/>
            <person name="Lee H.K."/>
            <person name="Oh T.K."/>
            <person name="Kim J.F."/>
        </authorList>
    </citation>
    <scope>NUCLEOTIDE SEQUENCE [LARGE SCALE GENOMIC DNA]</scope>
    <source>
        <strain evidence="2 3">KCTC 2396</strain>
    </source>
</reference>
<dbReference type="InterPro" id="IPR050452">
    <property type="entry name" value="Metacaspase"/>
</dbReference>
<dbReference type="InterPro" id="IPR011600">
    <property type="entry name" value="Pept_C14_caspase"/>
</dbReference>
<dbReference type="GO" id="GO:0004197">
    <property type="term" value="F:cysteine-type endopeptidase activity"/>
    <property type="evidence" value="ECO:0007669"/>
    <property type="project" value="InterPro"/>
</dbReference>
<evidence type="ECO:0000313" key="2">
    <source>
        <dbReference type="EMBL" id="ABC30130.1"/>
    </source>
</evidence>
<dbReference type="EMBL" id="CP000155">
    <property type="protein sequence ID" value="ABC30130.1"/>
    <property type="molecule type" value="Genomic_DNA"/>
</dbReference>
<dbReference type="HOGENOM" id="CLU_481264_0_0_6"/>
<dbReference type="PANTHER" id="PTHR48104:SF30">
    <property type="entry name" value="METACASPASE-1"/>
    <property type="match status" value="1"/>
</dbReference>
<dbReference type="InterPro" id="IPR029030">
    <property type="entry name" value="Caspase-like_dom_sf"/>
</dbReference>
<keyword evidence="3" id="KW-1185">Reference proteome</keyword>
<evidence type="ECO:0000259" key="1">
    <source>
        <dbReference type="Pfam" id="PF00656"/>
    </source>
</evidence>
<protein>
    <submittedName>
        <fullName evidence="2">Protein containing EF-hand calciumn-binding domain</fullName>
    </submittedName>
</protein>
<dbReference type="PROSITE" id="PS00018">
    <property type="entry name" value="EF_HAND_1"/>
    <property type="match status" value="1"/>
</dbReference>
<dbReference type="RefSeq" id="WP_011397199.1">
    <property type="nucleotide sequence ID" value="NC_007645.1"/>
</dbReference>
<feature type="domain" description="Peptidase C14 caspase" evidence="1">
    <location>
        <begin position="25"/>
        <end position="304"/>
    </location>
</feature>
<proteinExistence type="predicted"/>
<dbReference type="Gene3D" id="3.40.50.1460">
    <property type="match status" value="1"/>
</dbReference>
<name>Q2SGU4_HAHCH</name>
<sequence>MIKLNTAFIIAALCLSVPLKGWTANLALLVGVGEYPEHRLEGPVNDVRALQRMLTEKWEFKPKDITVLLNAAASRDGIIKALDALIAESRPGDNVFIYFSGHGTSKMDADIGAPLPAVSGAFIPYDVAGVKNLDELMTKLIVGRADLRPRLKRLDEGGRHIFVAIDACYSGNTVRSSTTEKGLPERFWDIAAGAGAEKEAGYPTDAGGLVSLISAKDEPYPYENLYYLAASAEYEAAQEIPTARLHEFPTFDNRPHGAFTDTLLTVLDAPAHADVDRDGQVSYAELQKTVERRMRQRRFNQTPQGLPALEQDDGELSRQAVFFLETIALGDVDKTTSSRRREDNRPPVLKVAAAAHSLTASLLKAAPNLSTVKDNADIHLSQAPRENMLEVRDRDGGLLAELAATDSEVLRQLRYRQWLLRIDAMLDANAYEFRGELQREGKSESPAVAGEVFGFRFELPRRGYLLLLDFDPQGGVTVLYPRREADNDVPFNKGVLDWPEQAKVYPPFGKDALYALLLPAKEDVLNRLAGQSFSFDHPLSEPLLDLFSQSGKRLGVSRLELRTRAE</sequence>
<dbReference type="eggNOG" id="COG4249">
    <property type="taxonomic scope" value="Bacteria"/>
</dbReference>
<dbReference type="GO" id="GO:0005737">
    <property type="term" value="C:cytoplasm"/>
    <property type="evidence" value="ECO:0007669"/>
    <property type="project" value="TreeGrafter"/>
</dbReference>
<dbReference type="STRING" id="349521.HCH_03380"/>
<dbReference type="SUPFAM" id="SSF52129">
    <property type="entry name" value="Caspase-like"/>
    <property type="match status" value="1"/>
</dbReference>
<organism evidence="2 3">
    <name type="scientific">Hahella chejuensis (strain KCTC 2396)</name>
    <dbReference type="NCBI Taxonomy" id="349521"/>
    <lineage>
        <taxon>Bacteria</taxon>
        <taxon>Pseudomonadati</taxon>
        <taxon>Pseudomonadota</taxon>
        <taxon>Gammaproteobacteria</taxon>
        <taxon>Oceanospirillales</taxon>
        <taxon>Hahellaceae</taxon>
        <taxon>Hahella</taxon>
    </lineage>
</organism>
<evidence type="ECO:0000313" key="3">
    <source>
        <dbReference type="Proteomes" id="UP000000238"/>
    </source>
</evidence>
<dbReference type="OrthoDB" id="1491023at2"/>
<dbReference type="InterPro" id="IPR018247">
    <property type="entry name" value="EF_Hand_1_Ca_BS"/>
</dbReference>